<evidence type="ECO:0000256" key="3">
    <source>
        <dbReference type="ARBA" id="ARBA00007870"/>
    </source>
</evidence>
<evidence type="ECO:0000313" key="15">
    <source>
        <dbReference type="Proteomes" id="UP001519287"/>
    </source>
</evidence>
<dbReference type="SUPFAM" id="SSF48179">
    <property type="entry name" value="6-phosphogluconate dehydrogenase C-terminal domain-like"/>
    <property type="match status" value="1"/>
</dbReference>
<dbReference type="InterPro" id="IPR013332">
    <property type="entry name" value="KPR_N"/>
</dbReference>
<dbReference type="Pfam" id="PF08546">
    <property type="entry name" value="ApbA_C"/>
    <property type="match status" value="1"/>
</dbReference>
<keyword evidence="15" id="KW-1185">Reference proteome</keyword>
<dbReference type="RefSeq" id="WP_209974129.1">
    <property type="nucleotide sequence ID" value="NZ_JAGGLB010000015.1"/>
</dbReference>
<dbReference type="InterPro" id="IPR003710">
    <property type="entry name" value="ApbA"/>
</dbReference>
<evidence type="ECO:0000256" key="4">
    <source>
        <dbReference type="ARBA" id="ARBA00013014"/>
    </source>
</evidence>
<protein>
    <recommendedName>
        <fullName evidence="5 11">2-dehydropantoate 2-reductase</fullName>
        <ecNumber evidence="4 11">1.1.1.169</ecNumber>
    </recommendedName>
    <alternativeName>
        <fullName evidence="9 11">Ketopantoate reductase</fullName>
    </alternativeName>
</protein>
<dbReference type="Pfam" id="PF02558">
    <property type="entry name" value="ApbA"/>
    <property type="match status" value="1"/>
</dbReference>
<dbReference type="EMBL" id="JAGGLB010000015">
    <property type="protein sequence ID" value="MBP1992810.1"/>
    <property type="molecule type" value="Genomic_DNA"/>
</dbReference>
<comment type="similarity">
    <text evidence="3 11">Belongs to the ketopantoate reductase family.</text>
</comment>
<evidence type="ECO:0000256" key="1">
    <source>
        <dbReference type="ARBA" id="ARBA00002919"/>
    </source>
</evidence>
<dbReference type="PANTHER" id="PTHR43765">
    <property type="entry name" value="2-DEHYDROPANTOATE 2-REDUCTASE-RELATED"/>
    <property type="match status" value="1"/>
</dbReference>
<dbReference type="InterPro" id="IPR050838">
    <property type="entry name" value="Ketopantoate_reductase"/>
</dbReference>
<evidence type="ECO:0000256" key="9">
    <source>
        <dbReference type="ARBA" id="ARBA00032024"/>
    </source>
</evidence>
<dbReference type="InterPro" id="IPR013752">
    <property type="entry name" value="KPA_reductase"/>
</dbReference>
<dbReference type="GO" id="GO:0008677">
    <property type="term" value="F:2-dehydropantoate 2-reductase activity"/>
    <property type="evidence" value="ECO:0007669"/>
    <property type="project" value="UniProtKB-EC"/>
</dbReference>
<keyword evidence="6 11" id="KW-0566">Pantothenate biosynthesis</keyword>
<comment type="function">
    <text evidence="1 11">Catalyzes the NADPH-dependent reduction of ketopantoate into pantoic acid.</text>
</comment>
<evidence type="ECO:0000256" key="8">
    <source>
        <dbReference type="ARBA" id="ARBA00023002"/>
    </source>
</evidence>
<dbReference type="SUPFAM" id="SSF51735">
    <property type="entry name" value="NAD(P)-binding Rossmann-fold domains"/>
    <property type="match status" value="1"/>
</dbReference>
<feature type="domain" description="Ketopantoate reductase N-terminal" evidence="12">
    <location>
        <begin position="3"/>
        <end position="159"/>
    </location>
</feature>
<evidence type="ECO:0000256" key="5">
    <source>
        <dbReference type="ARBA" id="ARBA00019465"/>
    </source>
</evidence>
<evidence type="ECO:0000256" key="10">
    <source>
        <dbReference type="ARBA" id="ARBA00048793"/>
    </source>
</evidence>
<keyword evidence="8 11" id="KW-0560">Oxidoreductase</keyword>
<dbReference type="PANTHER" id="PTHR43765:SF2">
    <property type="entry name" value="2-DEHYDROPANTOATE 2-REDUCTASE"/>
    <property type="match status" value="1"/>
</dbReference>
<organism evidence="14 15">
    <name type="scientific">Paenibacillus eucommiae</name>
    <dbReference type="NCBI Taxonomy" id="1355755"/>
    <lineage>
        <taxon>Bacteria</taxon>
        <taxon>Bacillati</taxon>
        <taxon>Bacillota</taxon>
        <taxon>Bacilli</taxon>
        <taxon>Bacillales</taxon>
        <taxon>Paenibacillaceae</taxon>
        <taxon>Paenibacillus</taxon>
    </lineage>
</organism>
<keyword evidence="7 11" id="KW-0521">NADP</keyword>
<dbReference type="Proteomes" id="UP001519287">
    <property type="component" value="Unassembled WGS sequence"/>
</dbReference>
<evidence type="ECO:0000259" key="13">
    <source>
        <dbReference type="Pfam" id="PF08546"/>
    </source>
</evidence>
<gene>
    <name evidence="14" type="ORF">J2Z66_004423</name>
</gene>
<evidence type="ECO:0000256" key="2">
    <source>
        <dbReference type="ARBA" id="ARBA00004994"/>
    </source>
</evidence>
<dbReference type="InterPro" id="IPR013328">
    <property type="entry name" value="6PGD_dom2"/>
</dbReference>
<feature type="domain" description="Ketopantoate reductase C-terminal" evidence="13">
    <location>
        <begin position="191"/>
        <end position="314"/>
    </location>
</feature>
<dbReference type="NCBIfam" id="TIGR00745">
    <property type="entry name" value="apbA_panE"/>
    <property type="match status" value="1"/>
</dbReference>
<reference evidence="14 15" key="1">
    <citation type="submission" date="2021-03" db="EMBL/GenBank/DDBJ databases">
        <title>Genomic Encyclopedia of Type Strains, Phase IV (KMG-IV): sequencing the most valuable type-strain genomes for metagenomic binning, comparative biology and taxonomic classification.</title>
        <authorList>
            <person name="Goeker M."/>
        </authorList>
    </citation>
    <scope>NUCLEOTIDE SEQUENCE [LARGE SCALE GENOMIC DNA]</scope>
    <source>
        <strain evidence="14 15">DSM 26048</strain>
    </source>
</reference>
<dbReference type="InterPro" id="IPR036291">
    <property type="entry name" value="NAD(P)-bd_dom_sf"/>
</dbReference>
<evidence type="ECO:0000256" key="11">
    <source>
        <dbReference type="RuleBase" id="RU362068"/>
    </source>
</evidence>
<comment type="pathway">
    <text evidence="2 11">Cofactor biosynthesis; (R)-pantothenate biosynthesis; (R)-pantoate from 3-methyl-2-oxobutanoate: step 2/2.</text>
</comment>
<evidence type="ECO:0000313" key="14">
    <source>
        <dbReference type="EMBL" id="MBP1992810.1"/>
    </source>
</evidence>
<sequence length="316" mass="34841">MHIAIVGAGSLGLLFAAKLSSVATSIEVITRTGMQAEVLRREGISIEKEEVVPASKFTIVSYEDKESKSGEEAVESPLDFLLLTVKQTAIDDELLSWIRNRISKKTTVVCFQNGVGHEEKLLGCIHADQLLLAVTTEGAKRSGASKVAHTGRGTTDLGFSRDVLPKEQLNTQKIFAGLLEKAGFAVSLSKNMNTKVWSKLIISSVINPLTAILQIQNGQLLHSSASQELMLDLYQEGMTVAKAKHIELPDDLWEKLQLVCEKTAENQSSMLQDLLHHRSTEIESINGSLLRMAEQLKLELPVNRSIYRIVRVLENK</sequence>
<dbReference type="Gene3D" id="1.10.1040.10">
    <property type="entry name" value="N-(1-d-carboxylethyl)-l-norvaline Dehydrogenase, domain 2"/>
    <property type="match status" value="1"/>
</dbReference>
<accession>A0ABS4IYZ9</accession>
<dbReference type="Gene3D" id="3.40.50.720">
    <property type="entry name" value="NAD(P)-binding Rossmann-like Domain"/>
    <property type="match status" value="1"/>
</dbReference>
<name>A0ABS4IYZ9_9BACL</name>
<proteinExistence type="inferred from homology"/>
<evidence type="ECO:0000259" key="12">
    <source>
        <dbReference type="Pfam" id="PF02558"/>
    </source>
</evidence>
<comment type="catalytic activity">
    <reaction evidence="10 11">
        <text>(R)-pantoate + NADP(+) = 2-dehydropantoate + NADPH + H(+)</text>
        <dbReference type="Rhea" id="RHEA:16233"/>
        <dbReference type="ChEBI" id="CHEBI:11561"/>
        <dbReference type="ChEBI" id="CHEBI:15378"/>
        <dbReference type="ChEBI" id="CHEBI:15980"/>
        <dbReference type="ChEBI" id="CHEBI:57783"/>
        <dbReference type="ChEBI" id="CHEBI:58349"/>
        <dbReference type="EC" id="1.1.1.169"/>
    </reaction>
</comment>
<dbReference type="EC" id="1.1.1.169" evidence="4 11"/>
<evidence type="ECO:0000256" key="6">
    <source>
        <dbReference type="ARBA" id="ARBA00022655"/>
    </source>
</evidence>
<comment type="caution">
    <text evidence="14">The sequence shown here is derived from an EMBL/GenBank/DDBJ whole genome shotgun (WGS) entry which is preliminary data.</text>
</comment>
<evidence type="ECO:0000256" key="7">
    <source>
        <dbReference type="ARBA" id="ARBA00022857"/>
    </source>
</evidence>
<dbReference type="InterPro" id="IPR008927">
    <property type="entry name" value="6-PGluconate_DH-like_C_sf"/>
</dbReference>